<dbReference type="InterPro" id="IPR002931">
    <property type="entry name" value="Transglutaminase-like"/>
</dbReference>
<dbReference type="SUPFAM" id="SSF54001">
    <property type="entry name" value="Cysteine proteinases"/>
    <property type="match status" value="1"/>
</dbReference>
<evidence type="ECO:0000256" key="2">
    <source>
        <dbReference type="SAM" id="Phobius"/>
    </source>
</evidence>
<evidence type="ECO:0000259" key="3">
    <source>
        <dbReference type="SMART" id="SM00460"/>
    </source>
</evidence>
<feature type="region of interest" description="Disordered" evidence="1">
    <location>
        <begin position="296"/>
        <end position="327"/>
    </location>
</feature>
<dbReference type="Gene3D" id="3.10.620.30">
    <property type="match status" value="1"/>
</dbReference>
<dbReference type="PANTHER" id="PTHR42736:SF1">
    <property type="entry name" value="PROTEIN-GLUTAMINE GAMMA-GLUTAMYLTRANSFERASE"/>
    <property type="match status" value="1"/>
</dbReference>
<feature type="transmembrane region" description="Helical" evidence="2">
    <location>
        <begin position="93"/>
        <end position="112"/>
    </location>
</feature>
<name>A0A5B9MJE2_9BACT</name>
<organism evidence="4 5">
    <name type="scientific">Stieleria maiorica</name>
    <dbReference type="NCBI Taxonomy" id="2795974"/>
    <lineage>
        <taxon>Bacteria</taxon>
        <taxon>Pseudomonadati</taxon>
        <taxon>Planctomycetota</taxon>
        <taxon>Planctomycetia</taxon>
        <taxon>Pirellulales</taxon>
        <taxon>Pirellulaceae</taxon>
        <taxon>Stieleria</taxon>
    </lineage>
</organism>
<dbReference type="SMART" id="SM00460">
    <property type="entry name" value="TGc"/>
    <property type="match status" value="1"/>
</dbReference>
<keyword evidence="2" id="KW-0472">Membrane</keyword>
<feature type="transmembrane region" description="Helical" evidence="2">
    <location>
        <begin position="12"/>
        <end position="29"/>
    </location>
</feature>
<keyword evidence="2" id="KW-1133">Transmembrane helix</keyword>
<gene>
    <name evidence="4" type="ORF">Mal15_32170</name>
</gene>
<dbReference type="Pfam" id="PF01841">
    <property type="entry name" value="Transglut_core"/>
    <property type="match status" value="1"/>
</dbReference>
<dbReference type="KEGG" id="smam:Mal15_32170"/>
<feature type="transmembrane region" description="Helical" evidence="2">
    <location>
        <begin position="142"/>
        <end position="158"/>
    </location>
</feature>
<feature type="transmembrane region" description="Helical" evidence="2">
    <location>
        <begin position="628"/>
        <end position="648"/>
    </location>
</feature>
<proteinExistence type="predicted"/>
<dbReference type="InterPro" id="IPR052901">
    <property type="entry name" value="Bact_TGase-like"/>
</dbReference>
<evidence type="ECO:0000256" key="1">
    <source>
        <dbReference type="SAM" id="MobiDB-lite"/>
    </source>
</evidence>
<evidence type="ECO:0000313" key="4">
    <source>
        <dbReference type="EMBL" id="QEF99157.1"/>
    </source>
</evidence>
<feature type="transmembrane region" description="Helical" evidence="2">
    <location>
        <begin position="35"/>
        <end position="54"/>
    </location>
</feature>
<dbReference type="InterPro" id="IPR038765">
    <property type="entry name" value="Papain-like_cys_pep_sf"/>
</dbReference>
<reference evidence="4 5" key="1">
    <citation type="submission" date="2019-02" db="EMBL/GenBank/DDBJ databases">
        <title>Planctomycetal bacteria perform biofilm scaping via a novel small molecule.</title>
        <authorList>
            <person name="Jeske O."/>
            <person name="Boedeker C."/>
            <person name="Wiegand S."/>
            <person name="Breitling P."/>
            <person name="Kallscheuer N."/>
            <person name="Jogler M."/>
            <person name="Rohde M."/>
            <person name="Petersen J."/>
            <person name="Medema M.H."/>
            <person name="Surup F."/>
            <person name="Jogler C."/>
        </authorList>
    </citation>
    <scope>NUCLEOTIDE SEQUENCE [LARGE SCALE GENOMIC DNA]</scope>
    <source>
        <strain evidence="4 5">Mal15</strain>
    </source>
</reference>
<dbReference type="PANTHER" id="PTHR42736">
    <property type="entry name" value="PROTEIN-GLUTAMINE GAMMA-GLUTAMYLTRANSFERASE"/>
    <property type="match status" value="1"/>
</dbReference>
<dbReference type="EMBL" id="CP036264">
    <property type="protein sequence ID" value="QEF99157.1"/>
    <property type="molecule type" value="Genomic_DNA"/>
</dbReference>
<evidence type="ECO:0000313" key="5">
    <source>
        <dbReference type="Proteomes" id="UP000321353"/>
    </source>
</evidence>
<sequence>MQPWSRKRIETLLLALLAIASLVPLRFYVESRQWFVAEMATLVTVSAVAIVVQLSSGPREKLSRLVIPAAMLLGCTPIGFAIVARAFGSPIAFEMSALTVFGAVSLAMATSATTDRIRSLALILSGFLVLFCASISDDRFAIVFPLLWILICVWHLVANHWERLDLAMPAAVERHWALQPTVLVMMVLVLGATVFSIKDAVWKSNRLAGGFMPASGGSVWSDPAARDGVGTGDAAIAAKDHAESFGAVDSDLFLESTESTLFDMFNDMIGEPKKLRNKWERRQAMGNENMIPTHEQAAKSEQGGGTFSTERVPPKKHRHFDDASEDSVVQWDGPTGIRLAMHRYDTFDGHDWSQSADLKRDALTRVDINRASWFFDPVMRIFQRSNADATSVGLLKVLRLDSQRIPAPMMTVGVHIKDIDRQDFFGISRDGSFYMPGREKVPPLTVVHVASVKTMEDEIRTHLVAKSASRPVEKLDDRLAPSAASDLDALVRNATAHHSHPADQLNACVAILRNEFTLDRSVEQTATSVEQFLRTRRGGDHLFATTAALLARRLGLTSRLVTGFYVRPDAFDFAAGHASVLPRDVHVWAEVQLDDGRWIEIEPTPGYRAPVYSPSWGLLARRSAAASWPYFLIGTFVLAVGYLTRLTWMDWMLSAVWRFGRPLRPRRRIRLAIQIIEWRARLSGKRRPIGKSQRVWLEELTRADAMIADAARQFANSADTVFFGQVDETTMKAETRLVDLLHVRTITTLTKEATS</sequence>
<feature type="transmembrane region" description="Helical" evidence="2">
    <location>
        <begin position="119"/>
        <end position="136"/>
    </location>
</feature>
<feature type="transmembrane region" description="Helical" evidence="2">
    <location>
        <begin position="178"/>
        <end position="197"/>
    </location>
</feature>
<protein>
    <submittedName>
        <fullName evidence="4">Transglutaminase-like superfamily protein</fullName>
    </submittedName>
</protein>
<keyword evidence="2" id="KW-0812">Transmembrane</keyword>
<feature type="domain" description="Transglutaminase-like" evidence="3">
    <location>
        <begin position="532"/>
        <end position="605"/>
    </location>
</feature>
<keyword evidence="5" id="KW-1185">Reference proteome</keyword>
<dbReference type="Proteomes" id="UP000321353">
    <property type="component" value="Chromosome"/>
</dbReference>
<dbReference type="RefSeq" id="WP_147868605.1">
    <property type="nucleotide sequence ID" value="NZ_CP036264.1"/>
</dbReference>
<accession>A0A5B9MJE2</accession>
<dbReference type="AlphaFoldDB" id="A0A5B9MJE2"/>
<feature type="transmembrane region" description="Helical" evidence="2">
    <location>
        <begin position="66"/>
        <end position="87"/>
    </location>
</feature>